<gene>
    <name evidence="1" type="ORF">MNBD_DELTA03-1026</name>
</gene>
<protein>
    <recommendedName>
        <fullName evidence="2">DUF3373 domain-containing protein</fullName>
    </recommendedName>
</protein>
<dbReference type="EMBL" id="UOEX01000382">
    <property type="protein sequence ID" value="VAW41381.1"/>
    <property type="molecule type" value="Genomic_DNA"/>
</dbReference>
<organism evidence="1">
    <name type="scientific">hydrothermal vent metagenome</name>
    <dbReference type="NCBI Taxonomy" id="652676"/>
    <lineage>
        <taxon>unclassified sequences</taxon>
        <taxon>metagenomes</taxon>
        <taxon>ecological metagenomes</taxon>
    </lineage>
</organism>
<sequence>MKKYLLLPALLLAWAGTAVAAQNTVTIPAEDYHAIISQLKALQQRVNVLEHRSPTNKAESAAIPSKVTNDINDIYDTLDKVETKTLQDKINLGAELRTRVDNFTVKNHLYFSTGSQGVKESNDNSWTNRFRLNMDAKIRKNLKFTGRLTAYKFFAGSNSPDSAVFGDYDSAHIPSGTNIKLDRAYVDWIPSGMPVPLAFTFGRHPSSEGPPFELKENRKRQSTYPALLFDGEADGIVATIGLQRYTGWKNSALRFAYGKGYQDKDSVNAYLDAPGGLNDTDVFATFFETEIPGVNNSLLVLSALRANDMAVDFSNSNIPYLKGQSKNVGDLDLYGIHVQADKVMSSNFDVFMSLGLNHTHPNGQYLTYGPRKLGLLNNDGTSSHTGWALYTGLRYTITSARFNNPKVGFEYNHGSEYWFSFTSGPAELYNKLATRGNAYDFYYIQPFNKNLFARLGYTYVNYQYSLTAFPVGDFGKSQEELRNAYMLLDCHF</sequence>
<name>A0A3B0VEN9_9ZZZZ</name>
<reference evidence="1" key="1">
    <citation type="submission" date="2018-06" db="EMBL/GenBank/DDBJ databases">
        <authorList>
            <person name="Zhirakovskaya E."/>
        </authorList>
    </citation>
    <scope>NUCLEOTIDE SEQUENCE</scope>
</reference>
<dbReference type="AlphaFoldDB" id="A0A3B0VEN9"/>
<evidence type="ECO:0008006" key="2">
    <source>
        <dbReference type="Google" id="ProtNLM"/>
    </source>
</evidence>
<proteinExistence type="predicted"/>
<accession>A0A3B0VEN9</accession>
<dbReference type="InterPro" id="IPR021803">
    <property type="entry name" value="DUF3373"/>
</dbReference>
<evidence type="ECO:0000313" key="1">
    <source>
        <dbReference type="EMBL" id="VAW41381.1"/>
    </source>
</evidence>
<dbReference type="Pfam" id="PF11853">
    <property type="entry name" value="DUF3373"/>
    <property type="match status" value="1"/>
</dbReference>